<gene>
    <name evidence="2" type="ORF">JTE90_023786</name>
</gene>
<name>A0AAV6UR09_9ARAC</name>
<reference evidence="2 3" key="1">
    <citation type="journal article" date="2022" name="Nat. Ecol. Evol.">
        <title>A masculinizing supergene underlies an exaggerated male reproductive morph in a spider.</title>
        <authorList>
            <person name="Hendrickx F."/>
            <person name="De Corte Z."/>
            <person name="Sonet G."/>
            <person name="Van Belleghem S.M."/>
            <person name="Kostlbacher S."/>
            <person name="Vangestel C."/>
        </authorList>
    </citation>
    <scope>NUCLEOTIDE SEQUENCE [LARGE SCALE GENOMIC DNA]</scope>
    <source>
        <strain evidence="2">W744_W776</strain>
    </source>
</reference>
<dbReference type="AlphaFoldDB" id="A0AAV6UR09"/>
<dbReference type="Proteomes" id="UP000827092">
    <property type="component" value="Unassembled WGS sequence"/>
</dbReference>
<proteinExistence type="predicted"/>
<feature type="region of interest" description="Disordered" evidence="1">
    <location>
        <begin position="100"/>
        <end position="126"/>
    </location>
</feature>
<sequence>MSSFKNPFHNQLLLKNIPCFTLQQSGTRYSGHPFLLNTTRSLRNRMHPLVNTCWACSLSSELVPWLVQHSASEVCACRNSPSGRLDEFPRLMAAEKGHQPTLGTLLPGSRGSRAPGKNGKTKGGLQGELPRPWENVEFLMEFFCSCDGNLSRFFLSCLFLWKSEVW</sequence>
<evidence type="ECO:0000313" key="2">
    <source>
        <dbReference type="EMBL" id="KAG8186900.1"/>
    </source>
</evidence>
<keyword evidence="3" id="KW-1185">Reference proteome</keyword>
<accession>A0AAV6UR09</accession>
<comment type="caution">
    <text evidence="2">The sequence shown here is derived from an EMBL/GenBank/DDBJ whole genome shotgun (WGS) entry which is preliminary data.</text>
</comment>
<evidence type="ECO:0000256" key="1">
    <source>
        <dbReference type="SAM" id="MobiDB-lite"/>
    </source>
</evidence>
<dbReference type="EMBL" id="JAFNEN010000286">
    <property type="protein sequence ID" value="KAG8186900.1"/>
    <property type="molecule type" value="Genomic_DNA"/>
</dbReference>
<organism evidence="2 3">
    <name type="scientific">Oedothorax gibbosus</name>
    <dbReference type="NCBI Taxonomy" id="931172"/>
    <lineage>
        <taxon>Eukaryota</taxon>
        <taxon>Metazoa</taxon>
        <taxon>Ecdysozoa</taxon>
        <taxon>Arthropoda</taxon>
        <taxon>Chelicerata</taxon>
        <taxon>Arachnida</taxon>
        <taxon>Araneae</taxon>
        <taxon>Araneomorphae</taxon>
        <taxon>Entelegynae</taxon>
        <taxon>Araneoidea</taxon>
        <taxon>Linyphiidae</taxon>
        <taxon>Erigoninae</taxon>
        <taxon>Oedothorax</taxon>
    </lineage>
</organism>
<evidence type="ECO:0000313" key="3">
    <source>
        <dbReference type="Proteomes" id="UP000827092"/>
    </source>
</evidence>
<protein>
    <submittedName>
        <fullName evidence="2">Uncharacterized protein</fullName>
    </submittedName>
</protein>